<organism evidence="7 8">
    <name type="scientific">Pristionchus entomophagus</name>
    <dbReference type="NCBI Taxonomy" id="358040"/>
    <lineage>
        <taxon>Eukaryota</taxon>
        <taxon>Metazoa</taxon>
        <taxon>Ecdysozoa</taxon>
        <taxon>Nematoda</taxon>
        <taxon>Chromadorea</taxon>
        <taxon>Rhabditida</taxon>
        <taxon>Rhabditina</taxon>
        <taxon>Diplogasteromorpha</taxon>
        <taxon>Diplogasteroidea</taxon>
        <taxon>Neodiplogasteridae</taxon>
        <taxon>Pristionchus</taxon>
    </lineage>
</organism>
<comment type="caution">
    <text evidence="7">The sequence shown here is derived from an EMBL/GenBank/DDBJ whole genome shotgun (WGS) entry which is preliminary data.</text>
</comment>
<feature type="transmembrane region" description="Helical" evidence="6">
    <location>
        <begin position="187"/>
        <end position="206"/>
    </location>
</feature>
<feature type="transmembrane region" description="Helical" evidence="6">
    <location>
        <begin position="6"/>
        <end position="25"/>
    </location>
</feature>
<feature type="transmembrane region" description="Helical" evidence="6">
    <location>
        <begin position="37"/>
        <end position="59"/>
    </location>
</feature>
<feature type="transmembrane region" description="Helical" evidence="6">
    <location>
        <begin position="326"/>
        <end position="346"/>
    </location>
</feature>
<evidence type="ECO:0000256" key="1">
    <source>
        <dbReference type="ARBA" id="ARBA00004141"/>
    </source>
</evidence>
<dbReference type="AlphaFoldDB" id="A0AAV5TJA7"/>
<evidence type="ECO:0000256" key="2">
    <source>
        <dbReference type="ARBA" id="ARBA00009166"/>
    </source>
</evidence>
<name>A0AAV5TJA7_9BILA</name>
<dbReference type="InterPro" id="IPR050920">
    <property type="entry name" value="Nematode_rcpt-like_delta"/>
</dbReference>
<gene>
    <name evidence="7" type="ORF">PENTCL1PPCAC_16543</name>
</gene>
<proteinExistence type="inferred from homology"/>
<feature type="non-terminal residue" evidence="7">
    <location>
        <position position="1"/>
    </location>
</feature>
<evidence type="ECO:0008006" key="9">
    <source>
        <dbReference type="Google" id="ProtNLM"/>
    </source>
</evidence>
<feature type="transmembrane region" description="Helical" evidence="6">
    <location>
        <begin position="147"/>
        <end position="167"/>
    </location>
</feature>
<feature type="transmembrane region" description="Helical" evidence="6">
    <location>
        <begin position="242"/>
        <end position="263"/>
    </location>
</feature>
<evidence type="ECO:0000256" key="6">
    <source>
        <dbReference type="SAM" id="Phobius"/>
    </source>
</evidence>
<keyword evidence="8" id="KW-1185">Reference proteome</keyword>
<protein>
    <recommendedName>
        <fullName evidence="9">G protein-coupled receptor</fullName>
    </recommendedName>
</protein>
<dbReference type="GO" id="GO:0016020">
    <property type="term" value="C:membrane"/>
    <property type="evidence" value="ECO:0007669"/>
    <property type="project" value="UniProtKB-SubCell"/>
</dbReference>
<keyword evidence="3 6" id="KW-0812">Transmembrane</keyword>
<dbReference type="SUPFAM" id="SSF81321">
    <property type="entry name" value="Family A G protein-coupled receptor-like"/>
    <property type="match status" value="1"/>
</dbReference>
<feature type="transmembrane region" description="Helical" evidence="6">
    <location>
        <begin position="99"/>
        <end position="117"/>
    </location>
</feature>
<evidence type="ECO:0000313" key="8">
    <source>
        <dbReference type="Proteomes" id="UP001432027"/>
    </source>
</evidence>
<evidence type="ECO:0000256" key="4">
    <source>
        <dbReference type="ARBA" id="ARBA00022989"/>
    </source>
</evidence>
<evidence type="ECO:0000256" key="3">
    <source>
        <dbReference type="ARBA" id="ARBA00022692"/>
    </source>
</evidence>
<dbReference type="PANTHER" id="PTHR22945">
    <property type="entry name" value="SERPENTINE RECEPTOR, CLASS D DELTA"/>
    <property type="match status" value="1"/>
</dbReference>
<evidence type="ECO:0000313" key="7">
    <source>
        <dbReference type="EMBL" id="GMS94368.1"/>
    </source>
</evidence>
<comment type="subcellular location">
    <subcellularLocation>
        <location evidence="1">Membrane</location>
        <topology evidence="1">Multi-pass membrane protein</topology>
    </subcellularLocation>
</comment>
<feature type="transmembrane region" description="Helical" evidence="6">
    <location>
        <begin position="65"/>
        <end position="87"/>
    </location>
</feature>
<accession>A0AAV5TJA7</accession>
<reference evidence="7" key="1">
    <citation type="submission" date="2023-10" db="EMBL/GenBank/DDBJ databases">
        <title>Genome assembly of Pristionchus species.</title>
        <authorList>
            <person name="Yoshida K."/>
            <person name="Sommer R.J."/>
        </authorList>
    </citation>
    <scope>NUCLEOTIDE SEQUENCE</scope>
    <source>
        <strain evidence="7">RS0144</strain>
    </source>
</reference>
<dbReference type="Pfam" id="PF10317">
    <property type="entry name" value="7TM_GPCR_Srd"/>
    <property type="match status" value="1"/>
</dbReference>
<dbReference type="InterPro" id="IPR019421">
    <property type="entry name" value="7TM_GPCR_serpentine_rcpt_Srd"/>
</dbReference>
<sequence length="351" mass="39184">LEVLTIHSITSSGLVIVVIVALAVAQTNVRVHKTAYTNVMQAAVMAALLNPVLTLYFMVFSIHNFLHGFIVSFGLPLNVLAIGVILLKTSKASKEYALLLLNTAIIELGSIVAHFLVNGRMFIDSTTGICVSDGPCRDISEGFCSVMAGFMQVIMIQSTTILGLSFWYRTRSLQQKTPFGRRRLQSLILLFFIPHIFHIAAFVMLITPREQLEPVVDKFYGKGYGRVHGLYGFVDMSEPGPALVMGYLLIFPSIPNTYIVYAWRRHIALFREKMQIMSVKTRGIHESFTKVLTIQAASSLVVIAIIVILAIEQEVFHLHSVDIEGLVYDFAVLPTLINPALTLYFVRTYRL</sequence>
<comment type="similarity">
    <text evidence="2">Belongs to the nematode receptor-like protein srd family.</text>
</comment>
<evidence type="ECO:0000256" key="5">
    <source>
        <dbReference type="ARBA" id="ARBA00023136"/>
    </source>
</evidence>
<feature type="transmembrane region" description="Helical" evidence="6">
    <location>
        <begin position="291"/>
        <end position="311"/>
    </location>
</feature>
<keyword evidence="4 6" id="KW-1133">Transmembrane helix</keyword>
<dbReference type="PANTHER" id="PTHR22945:SF40">
    <property type="entry name" value="SERPENTINE RECEPTOR, CLASS D (DELTA)-RELATED"/>
    <property type="match status" value="1"/>
</dbReference>
<dbReference type="EMBL" id="BTSX01000004">
    <property type="protein sequence ID" value="GMS94368.1"/>
    <property type="molecule type" value="Genomic_DNA"/>
</dbReference>
<dbReference type="Proteomes" id="UP001432027">
    <property type="component" value="Unassembled WGS sequence"/>
</dbReference>
<keyword evidence="5 6" id="KW-0472">Membrane</keyword>